<evidence type="ECO:0000256" key="1">
    <source>
        <dbReference type="RuleBase" id="RU367018"/>
    </source>
</evidence>
<dbReference type="GO" id="GO:0006355">
    <property type="term" value="P:regulation of DNA-templated transcription"/>
    <property type="evidence" value="ECO:0007669"/>
    <property type="project" value="UniProtKB-UniRule"/>
</dbReference>
<dbReference type="GO" id="GO:0008270">
    <property type="term" value="F:zinc ion binding"/>
    <property type="evidence" value="ECO:0007669"/>
    <property type="project" value="UniProtKB-UniRule"/>
</dbReference>
<keyword evidence="1" id="KW-0479">Metal-binding</keyword>
<keyword evidence="1" id="KW-0863">Zinc-finger</keyword>
<dbReference type="Proteomes" id="UP000236291">
    <property type="component" value="Unassembled WGS sequence"/>
</dbReference>
<dbReference type="AlphaFoldDB" id="A0A2K3KI07"/>
<keyword evidence="1" id="KW-0539">Nucleus</keyword>
<keyword evidence="1" id="KW-0862">Zinc</keyword>
<dbReference type="PANTHER" id="PTHR31669:SF251">
    <property type="entry name" value="PROTEIN FAR1-RELATED SEQUENCE"/>
    <property type="match status" value="1"/>
</dbReference>
<proteinExistence type="inferred from homology"/>
<comment type="subcellular location">
    <subcellularLocation>
        <location evidence="1">Nucleus</location>
    </subcellularLocation>
</comment>
<dbReference type="PANTHER" id="PTHR31669">
    <property type="entry name" value="PROTEIN FAR1-RELATED SEQUENCE 10-RELATED"/>
    <property type="match status" value="1"/>
</dbReference>
<evidence type="ECO:0000313" key="3">
    <source>
        <dbReference type="Proteomes" id="UP000236291"/>
    </source>
</evidence>
<reference evidence="2 3" key="2">
    <citation type="journal article" date="2017" name="Front. Plant Sci.">
        <title>Gene Classification and Mining of Molecular Markers Useful in Red Clover (Trifolium pratense) Breeding.</title>
        <authorList>
            <person name="Istvanek J."/>
            <person name="Dluhosova J."/>
            <person name="Dluhos P."/>
            <person name="Patkova L."/>
            <person name="Nedelnik J."/>
            <person name="Repkova J."/>
        </authorList>
    </citation>
    <scope>NUCLEOTIDE SEQUENCE [LARGE SCALE GENOMIC DNA]</scope>
    <source>
        <strain evidence="3">cv. Tatra</strain>
        <tissue evidence="2">Young leaves</tissue>
    </source>
</reference>
<dbReference type="EMBL" id="ASHM01097210">
    <property type="protein sequence ID" value="PNX65931.1"/>
    <property type="molecule type" value="Genomic_DNA"/>
</dbReference>
<name>A0A2K3KI07_TRIPR</name>
<reference evidence="2 3" key="1">
    <citation type="journal article" date="2014" name="Am. J. Bot.">
        <title>Genome assembly and annotation for red clover (Trifolium pratense; Fabaceae).</title>
        <authorList>
            <person name="Istvanek J."/>
            <person name="Jaros M."/>
            <person name="Krenek A."/>
            <person name="Repkova J."/>
        </authorList>
    </citation>
    <scope>NUCLEOTIDE SEQUENCE [LARGE SCALE GENOMIC DNA]</scope>
    <source>
        <strain evidence="3">cv. Tatra</strain>
        <tissue evidence="2">Young leaves</tissue>
    </source>
</reference>
<dbReference type="InterPro" id="IPR031052">
    <property type="entry name" value="FHY3/FAR1"/>
</dbReference>
<comment type="similarity">
    <text evidence="1">Belongs to the FHY3/FAR1 family.</text>
</comment>
<dbReference type="GO" id="GO:0005634">
    <property type="term" value="C:nucleus"/>
    <property type="evidence" value="ECO:0007669"/>
    <property type="project" value="UniProtKB-SubCell"/>
</dbReference>
<evidence type="ECO:0000313" key="2">
    <source>
        <dbReference type="EMBL" id="PNX65931.1"/>
    </source>
</evidence>
<sequence>SHALKVLDIMNIKLIPEHYILKRWTRDARLGSNLDWKGQHVELDVKAHFMKRYNELCPRMIKLTNKASRTHEAYTFFSKVCEEADKIIDDMLAKKNVDGESSGMVNVSISIANDEIDTIGMAKGIKKRQEKPCGKRKREQSWIDKLAGKTKKC</sequence>
<accession>A0A2K3KI07</accession>
<feature type="non-terminal residue" evidence="2">
    <location>
        <position position="1"/>
    </location>
</feature>
<organism evidence="2 3">
    <name type="scientific">Trifolium pratense</name>
    <name type="common">Red clover</name>
    <dbReference type="NCBI Taxonomy" id="57577"/>
    <lineage>
        <taxon>Eukaryota</taxon>
        <taxon>Viridiplantae</taxon>
        <taxon>Streptophyta</taxon>
        <taxon>Embryophyta</taxon>
        <taxon>Tracheophyta</taxon>
        <taxon>Spermatophyta</taxon>
        <taxon>Magnoliopsida</taxon>
        <taxon>eudicotyledons</taxon>
        <taxon>Gunneridae</taxon>
        <taxon>Pentapetalae</taxon>
        <taxon>rosids</taxon>
        <taxon>fabids</taxon>
        <taxon>Fabales</taxon>
        <taxon>Fabaceae</taxon>
        <taxon>Papilionoideae</taxon>
        <taxon>50 kb inversion clade</taxon>
        <taxon>NPAAA clade</taxon>
        <taxon>Hologalegina</taxon>
        <taxon>IRL clade</taxon>
        <taxon>Trifolieae</taxon>
        <taxon>Trifolium</taxon>
    </lineage>
</organism>
<comment type="caution">
    <text evidence="2">The sequence shown here is derived from an EMBL/GenBank/DDBJ whole genome shotgun (WGS) entry which is preliminary data.</text>
</comment>
<protein>
    <recommendedName>
        <fullName evidence="1">Protein FAR1-RELATED SEQUENCE</fullName>
    </recommendedName>
</protein>
<gene>
    <name evidence="2" type="ORF">L195_g054793</name>
</gene>
<comment type="function">
    <text evidence="1">Putative transcription activator involved in regulating light control of development.</text>
</comment>